<name>A0A6N2Y6Z8_STROR</name>
<gene>
    <name evidence="1" type="ORF">SRLFYP117_00028</name>
</gene>
<evidence type="ECO:0000313" key="1">
    <source>
        <dbReference type="EMBL" id="VYT62619.1"/>
    </source>
</evidence>
<dbReference type="EMBL" id="CACRUL010000001">
    <property type="protein sequence ID" value="VYT62619.1"/>
    <property type="molecule type" value="Genomic_DNA"/>
</dbReference>
<proteinExistence type="predicted"/>
<sequence>MTIVLFKNRLDDNMKRFGSFLKKIQDKSIRRDISLISSAKKRDYISNIDCSNTNIFVCHGSKDSLYHRFHCSPKQTLLDANTKLSLGKVIAISCGTARYLGKKLVQNGNCSVYLGFNTKIHFNKKNSLEDYISPYYSQYIKDLYKEVFENVLTKAIDHRWTFEKTRRILEWELRKKAILKAESKKRNYPHFYKAKEINQTVVAVTNVAKNIVIHGNGAEKVE</sequence>
<accession>A0A6N2Y6Z8</accession>
<reference evidence="1" key="1">
    <citation type="submission" date="2019-11" db="EMBL/GenBank/DDBJ databases">
        <authorList>
            <person name="Feng L."/>
        </authorList>
    </citation>
    <scope>NUCLEOTIDE SEQUENCE</scope>
    <source>
        <strain evidence="1">SrubneriLFYP117</strain>
    </source>
</reference>
<dbReference type="AlphaFoldDB" id="A0A6N2Y6Z8"/>
<dbReference type="RefSeq" id="WP_156676150.1">
    <property type="nucleotide sequence ID" value="NZ_CACRUL010000001.1"/>
</dbReference>
<organism evidence="1">
    <name type="scientific">Streptococcus oralis</name>
    <dbReference type="NCBI Taxonomy" id="1303"/>
    <lineage>
        <taxon>Bacteria</taxon>
        <taxon>Bacillati</taxon>
        <taxon>Bacillota</taxon>
        <taxon>Bacilli</taxon>
        <taxon>Lactobacillales</taxon>
        <taxon>Streptococcaceae</taxon>
        <taxon>Streptococcus</taxon>
    </lineage>
</organism>
<protein>
    <submittedName>
        <fullName evidence="1">Uncharacterized protein</fullName>
    </submittedName>
</protein>